<evidence type="ECO:0000259" key="5">
    <source>
        <dbReference type="Pfam" id="PF00700"/>
    </source>
</evidence>
<dbReference type="GO" id="GO:0005576">
    <property type="term" value="C:extracellular region"/>
    <property type="evidence" value="ECO:0007669"/>
    <property type="project" value="UniProtKB-SubCell"/>
</dbReference>
<comment type="similarity">
    <text evidence="1 3">Belongs to the bacterial flagellin family.</text>
</comment>
<dbReference type="GO" id="GO:0005198">
    <property type="term" value="F:structural molecule activity"/>
    <property type="evidence" value="ECO:0007669"/>
    <property type="project" value="UniProtKB-UniRule"/>
</dbReference>
<dbReference type="InterPro" id="IPR001029">
    <property type="entry name" value="Flagellin_N"/>
</dbReference>
<reference evidence="6 7" key="1">
    <citation type="journal article" date="2010" name="J. Bacteriol.">
        <title>Genome sequences of Oceanicola granulosus HTCC2516(T) and Oceanicola batsensis HTCC2597(TDelta).</title>
        <authorList>
            <person name="Thrash J.C."/>
            <person name="Cho J.C."/>
            <person name="Vergin K.L."/>
            <person name="Giovannoni S.J."/>
        </authorList>
    </citation>
    <scope>NUCLEOTIDE SEQUENCE [LARGE SCALE GENOMIC DNA]</scope>
    <source>
        <strain evidence="7">ATCC BAA-863 / DSM 15984 / KCTC 12145 / HTCC2597</strain>
    </source>
</reference>
<evidence type="ECO:0000313" key="7">
    <source>
        <dbReference type="Proteomes" id="UP000004318"/>
    </source>
</evidence>
<keyword evidence="6" id="KW-0282">Flagellum</keyword>
<evidence type="ECO:0000259" key="4">
    <source>
        <dbReference type="Pfam" id="PF00669"/>
    </source>
</evidence>
<dbReference type="GO" id="GO:0009288">
    <property type="term" value="C:bacterial-type flagellum"/>
    <property type="evidence" value="ECO:0007669"/>
    <property type="project" value="UniProtKB-SubCell"/>
</dbReference>
<feature type="domain" description="Flagellin C-terminal" evidence="5">
    <location>
        <begin position="281"/>
        <end position="358"/>
    </location>
</feature>
<dbReference type="STRING" id="252305.OB2597_20201"/>
<organism evidence="6 7">
    <name type="scientific">Pseudooceanicola batsensis (strain ATCC BAA-863 / DSM 15984 / KCTC 12145 / HTCC2597)</name>
    <name type="common">Oceanicola batsensis</name>
    <dbReference type="NCBI Taxonomy" id="252305"/>
    <lineage>
        <taxon>Bacteria</taxon>
        <taxon>Pseudomonadati</taxon>
        <taxon>Pseudomonadota</taxon>
        <taxon>Alphaproteobacteria</taxon>
        <taxon>Rhodobacterales</taxon>
        <taxon>Paracoccaceae</taxon>
        <taxon>Pseudooceanicola</taxon>
    </lineage>
</organism>
<dbReference type="PANTHER" id="PTHR42792:SF1">
    <property type="entry name" value="FLAGELLAR HOOK-ASSOCIATED PROTEIN 3"/>
    <property type="match status" value="1"/>
</dbReference>
<accession>A3U100</accession>
<dbReference type="InterPro" id="IPR046358">
    <property type="entry name" value="Flagellin_C"/>
</dbReference>
<dbReference type="RefSeq" id="WP_009803983.1">
    <property type="nucleotide sequence ID" value="NZ_AAMO01000009.1"/>
</dbReference>
<dbReference type="PANTHER" id="PTHR42792">
    <property type="entry name" value="FLAGELLIN"/>
    <property type="match status" value="1"/>
</dbReference>
<protein>
    <recommendedName>
        <fullName evidence="3">Flagellin</fullName>
    </recommendedName>
</protein>
<sequence>MISYVQTVSSLQSLLTRQRTTTDMTRLMMIAEEEVATGRHADPFSALGTRAVEAMNTRAVYERTEGRIESNTLLQNRLDLMATALGNVRDAAQDVLTMTISNTDPTSSRQLYLKDLAQDAYDSIVSFMNASYNGKALFGGVDSDRTAMNSWAERDAATGLSASDVMSTIVGGGITDAADANAKLAEIDAVFNGTPANPAWGYEATFFNGTPLEDGLGNANPRLAASIDENLDIGYGVQANDRGFRDMMRGLAMLAAGDPATITDDGAYEAWVGEAAAALGAGVTGVLNAEARTGSMQKLVEDSNDRLHAKREVLTLHISELESVDPFEAASRLTSTQTQLQASYAVTARLSQLSFVNFMR</sequence>
<proteinExistence type="inferred from homology"/>
<keyword evidence="7" id="KW-1185">Reference proteome</keyword>
<dbReference type="OrthoDB" id="7312911at2"/>
<dbReference type="Pfam" id="PF00669">
    <property type="entry name" value="Flagellin_N"/>
    <property type="match status" value="1"/>
</dbReference>
<keyword evidence="6" id="KW-0966">Cell projection</keyword>
<dbReference type="InterPro" id="IPR001492">
    <property type="entry name" value="Flagellin"/>
</dbReference>
<keyword evidence="6" id="KW-0969">Cilium</keyword>
<comment type="subcellular location">
    <subcellularLocation>
        <location evidence="3">Secreted</location>
    </subcellularLocation>
    <subcellularLocation>
        <location evidence="3">Bacterial flagellum</location>
    </subcellularLocation>
</comment>
<dbReference type="Gene3D" id="1.20.1330.10">
    <property type="entry name" value="f41 fragment of flagellin, N-terminal domain"/>
    <property type="match status" value="1"/>
</dbReference>
<evidence type="ECO:0000313" key="6">
    <source>
        <dbReference type="EMBL" id="EAQ01983.1"/>
    </source>
</evidence>
<evidence type="ECO:0000256" key="3">
    <source>
        <dbReference type="RuleBase" id="RU362073"/>
    </source>
</evidence>
<dbReference type="Proteomes" id="UP000004318">
    <property type="component" value="Unassembled WGS sequence"/>
</dbReference>
<gene>
    <name evidence="6" type="ORF">OB2597_20201</name>
</gene>
<name>A3U100_PSEBH</name>
<comment type="caution">
    <text evidence="6">The sequence shown here is derived from an EMBL/GenBank/DDBJ whole genome shotgun (WGS) entry which is preliminary data.</text>
</comment>
<keyword evidence="2 3" id="KW-0975">Bacterial flagellum</keyword>
<comment type="function">
    <text evidence="3">Flagellin is the subunit protein which polymerizes to form the filaments of bacterial flagella.</text>
</comment>
<evidence type="ECO:0000256" key="1">
    <source>
        <dbReference type="ARBA" id="ARBA00005709"/>
    </source>
</evidence>
<feature type="domain" description="Flagellin N-terminal" evidence="4">
    <location>
        <begin position="8"/>
        <end position="141"/>
    </location>
</feature>
<dbReference type="AlphaFoldDB" id="A3U100"/>
<evidence type="ECO:0000256" key="2">
    <source>
        <dbReference type="ARBA" id="ARBA00023143"/>
    </source>
</evidence>
<dbReference type="EMBL" id="AAMO01000009">
    <property type="protein sequence ID" value="EAQ01983.1"/>
    <property type="molecule type" value="Genomic_DNA"/>
</dbReference>
<dbReference type="SUPFAM" id="SSF64518">
    <property type="entry name" value="Phase 1 flagellin"/>
    <property type="match status" value="1"/>
</dbReference>
<keyword evidence="3" id="KW-0964">Secreted</keyword>
<dbReference type="Pfam" id="PF00700">
    <property type="entry name" value="Flagellin_C"/>
    <property type="match status" value="1"/>
</dbReference>
<dbReference type="HOGENOM" id="CLU_066395_1_0_5"/>